<dbReference type="Proteomes" id="UP000295334">
    <property type="component" value="Unassembled WGS sequence"/>
</dbReference>
<keyword evidence="3" id="KW-1185">Reference proteome</keyword>
<dbReference type="AlphaFoldDB" id="A0A4R1BB71"/>
<comment type="caution">
    <text evidence="2">The sequence shown here is derived from an EMBL/GenBank/DDBJ whole genome shotgun (WGS) entry which is preliminary data.</text>
</comment>
<keyword evidence="1" id="KW-1133">Transmembrane helix</keyword>
<feature type="transmembrane region" description="Helical" evidence="1">
    <location>
        <begin position="236"/>
        <end position="255"/>
    </location>
</feature>
<keyword evidence="1" id="KW-0812">Transmembrane</keyword>
<sequence>MTLFRKLLRISCYTLLLILVVGFFAIPSPPKNIYISYGDKWDAYDGKLFYRLLTVDKIVAYADSIEGGNRQDTLGYVKTLGNIVSQRFYHGYSYYTFRHNWIAYTASKFVWKDLNAIVLPNDILQHSNAACSQVSIVLAACLQKAGISYRKVGFTGHFALEARVNGRWCFLDANLEPKLPEGCHSVTELLANNQMKEAYRGRIKPDQFAWFDSKVELGPVNVNLAPKAAFFHRVTYALSVFIPIALLLFVGFDVLRLLNRRIRRREAALAGKESLAGAADVAAKSKAQPVALTN</sequence>
<feature type="transmembrane region" description="Helical" evidence="1">
    <location>
        <begin position="7"/>
        <end position="26"/>
    </location>
</feature>
<evidence type="ECO:0000313" key="3">
    <source>
        <dbReference type="Proteomes" id="UP000295334"/>
    </source>
</evidence>
<protein>
    <recommendedName>
        <fullName evidence="4">Transglutaminase domain-containing protein</fullName>
    </recommendedName>
</protein>
<dbReference type="RefSeq" id="WP_131449087.1">
    <property type="nucleotide sequence ID" value="NZ_SJZI01000042.1"/>
</dbReference>
<accession>A0A4R1BB71</accession>
<organism evidence="2 3">
    <name type="scientific">Flaviaesturariibacter flavus</name>
    <dbReference type="NCBI Taxonomy" id="2502780"/>
    <lineage>
        <taxon>Bacteria</taxon>
        <taxon>Pseudomonadati</taxon>
        <taxon>Bacteroidota</taxon>
        <taxon>Chitinophagia</taxon>
        <taxon>Chitinophagales</taxon>
        <taxon>Chitinophagaceae</taxon>
        <taxon>Flaviaestuariibacter</taxon>
    </lineage>
</organism>
<name>A0A4R1BB71_9BACT</name>
<dbReference type="OrthoDB" id="1493335at2"/>
<keyword evidence="1" id="KW-0472">Membrane</keyword>
<dbReference type="EMBL" id="SJZI01000042">
    <property type="protein sequence ID" value="TCJ14197.1"/>
    <property type="molecule type" value="Genomic_DNA"/>
</dbReference>
<evidence type="ECO:0000313" key="2">
    <source>
        <dbReference type="EMBL" id="TCJ14197.1"/>
    </source>
</evidence>
<reference evidence="2 3" key="1">
    <citation type="submission" date="2019-03" db="EMBL/GenBank/DDBJ databases">
        <authorList>
            <person name="Kim M.K.M."/>
        </authorList>
    </citation>
    <scope>NUCLEOTIDE SEQUENCE [LARGE SCALE GENOMIC DNA]</scope>
    <source>
        <strain evidence="2 3">17J68-12</strain>
    </source>
</reference>
<evidence type="ECO:0000256" key="1">
    <source>
        <dbReference type="SAM" id="Phobius"/>
    </source>
</evidence>
<gene>
    <name evidence="2" type="ORF">EPD60_09320</name>
</gene>
<evidence type="ECO:0008006" key="4">
    <source>
        <dbReference type="Google" id="ProtNLM"/>
    </source>
</evidence>
<proteinExistence type="predicted"/>